<feature type="compositionally biased region" description="Polar residues" evidence="1">
    <location>
        <begin position="173"/>
        <end position="187"/>
    </location>
</feature>
<accession>A0A5P9S3J6</accession>
<feature type="chain" id="PRO_5024410885" description="Secreted protein" evidence="2">
    <location>
        <begin position="22"/>
        <end position="220"/>
    </location>
</feature>
<keyword evidence="2" id="KW-0732">Signal</keyword>
<feature type="signal peptide" evidence="2">
    <location>
        <begin position="1"/>
        <end position="21"/>
    </location>
</feature>
<name>A0A5P9S3J6_9APIC</name>
<dbReference type="EMBL" id="MK825581">
    <property type="protein sequence ID" value="QFV20515.1"/>
    <property type="molecule type" value="mRNA"/>
</dbReference>
<sequence>MLGLVIHYLLLLVVAHPLTYATTSSSAVALAKCLSPPQLLLSAEWTSVVFGSPITSLVVRYCPLSYVDVHLFVSFRRPYATIFDGPADRALFNADIAEERFTVLLKAARRSAGAGYLFLRQTEGAALGPLAPNDAEQLRLPPSFTGEVLPCACSRLPILQKIVGASLRPARFQTSSRMRGGRASTSVPRKRSPSSAAGTSSMSWPLMISFLRISSVLLSR</sequence>
<reference evidence="3" key="1">
    <citation type="journal article" date="2019" name="Transbound. Emerg. Dis.">
        <title>In silico identification of immunotherapeutic and diagnostic targets in the glycosylphosphatidylinositol metabolism of the coccidian Sarcocystis aucheniae.</title>
        <authorList>
            <person name="Decker C."/>
            <person name="Wieser S.N."/>
            <person name="Soria M."/>
            <person name="de Alba P."/>
            <person name="Florin-Christensen M."/>
            <person name="Schnittger L."/>
        </authorList>
    </citation>
    <scope>NUCLEOTIDE SEQUENCE</scope>
    <source>
        <strain evidence="3">T1</strain>
    </source>
</reference>
<protein>
    <recommendedName>
        <fullName evidence="4">Secreted protein</fullName>
    </recommendedName>
</protein>
<evidence type="ECO:0008006" key="4">
    <source>
        <dbReference type="Google" id="ProtNLM"/>
    </source>
</evidence>
<evidence type="ECO:0000256" key="2">
    <source>
        <dbReference type="SAM" id="SignalP"/>
    </source>
</evidence>
<dbReference type="AlphaFoldDB" id="A0A5P9S3J6"/>
<organism evidence="3">
    <name type="scientific">Sarcocystis aucheniae</name>
    <dbReference type="NCBI Taxonomy" id="65407"/>
    <lineage>
        <taxon>Eukaryota</taxon>
        <taxon>Sar</taxon>
        <taxon>Alveolata</taxon>
        <taxon>Apicomplexa</taxon>
        <taxon>Conoidasida</taxon>
        <taxon>Coccidia</taxon>
        <taxon>Eucoccidiorida</taxon>
        <taxon>Eimeriorina</taxon>
        <taxon>Sarcocystidae</taxon>
        <taxon>Sarcocystis</taxon>
    </lineage>
</organism>
<evidence type="ECO:0000256" key="1">
    <source>
        <dbReference type="SAM" id="MobiDB-lite"/>
    </source>
</evidence>
<evidence type="ECO:0000313" key="3">
    <source>
        <dbReference type="EMBL" id="QFV20515.1"/>
    </source>
</evidence>
<feature type="region of interest" description="Disordered" evidence="1">
    <location>
        <begin position="173"/>
        <end position="200"/>
    </location>
</feature>
<proteinExistence type="evidence at transcript level"/>